<dbReference type="Proteomes" id="UP000439752">
    <property type="component" value="Unassembled WGS sequence"/>
</dbReference>
<dbReference type="EMBL" id="CABWKQ010000058">
    <property type="protein sequence ID" value="VWX38708.1"/>
    <property type="molecule type" value="Genomic_DNA"/>
</dbReference>
<accession>A0A653IJ93</accession>
<gene>
    <name evidence="1" type="ORF">EXIGUO9Y_80036</name>
</gene>
<sequence>MHDFFEVLNYVNKIIYEPNRLPLERVQEEPQNANYGAGTFKIFSKTVRFRVGHVTPTKLGQFVVFWEKNDNNKNQPYRYDEATDLLVITTFKNETAFGQFIFPKEVLLQQNVLSSDATKGKMAMRVYPSWDTPTSKQAIATQKWQAPYFIDMCDASDSLNEELVKRYSL</sequence>
<evidence type="ECO:0000313" key="2">
    <source>
        <dbReference type="Proteomes" id="UP000439752"/>
    </source>
</evidence>
<dbReference type="AlphaFoldDB" id="A0A653IJ93"/>
<dbReference type="PIRSF" id="PIRSF032285">
    <property type="entry name" value="UCP032285"/>
    <property type="match status" value="1"/>
</dbReference>
<name>A0A653IJ93_9BACL</name>
<dbReference type="RefSeq" id="WP_159172566.1">
    <property type="nucleotide sequence ID" value="NZ_LR732308.1"/>
</dbReference>
<dbReference type="Gene3D" id="3.40.1350.140">
    <property type="entry name" value="MepB-like"/>
    <property type="match status" value="1"/>
</dbReference>
<protein>
    <submittedName>
        <fullName evidence="1">Mep operon protein MepB</fullName>
    </submittedName>
</protein>
<keyword evidence="2" id="KW-1185">Reference proteome</keyword>
<dbReference type="InterPro" id="IPR011235">
    <property type="entry name" value="MepB-like"/>
</dbReference>
<evidence type="ECO:0000313" key="1">
    <source>
        <dbReference type="EMBL" id="VWX38708.1"/>
    </source>
</evidence>
<proteinExistence type="predicted"/>
<dbReference type="Pfam" id="PF08877">
    <property type="entry name" value="MepB-like"/>
    <property type="match status" value="1"/>
</dbReference>
<dbReference type="InterPro" id="IPR038231">
    <property type="entry name" value="MepB-like_sf"/>
</dbReference>
<reference evidence="1 2" key="1">
    <citation type="submission" date="2019-10" db="EMBL/GenBank/DDBJ databases">
        <authorList>
            <person name="Karimi E."/>
        </authorList>
    </citation>
    <scope>NUCLEOTIDE SEQUENCE [LARGE SCALE GENOMIC DNA]</scope>
    <source>
        <strain evidence="1">Exiguobacterium sp. 9Y</strain>
    </source>
</reference>
<organism evidence="1 2">
    <name type="scientific">Exiguobacterium oxidotolerans</name>
    <dbReference type="NCBI Taxonomy" id="223958"/>
    <lineage>
        <taxon>Bacteria</taxon>
        <taxon>Bacillati</taxon>
        <taxon>Bacillota</taxon>
        <taxon>Bacilli</taxon>
        <taxon>Bacillales</taxon>
        <taxon>Bacillales Family XII. Incertae Sedis</taxon>
        <taxon>Exiguobacterium</taxon>
    </lineage>
</organism>